<evidence type="ECO:0000313" key="4">
    <source>
        <dbReference type="EMBL" id="KAK2961400.1"/>
    </source>
</evidence>
<dbReference type="InterPro" id="IPR015943">
    <property type="entry name" value="WD40/YVTN_repeat-like_dom_sf"/>
</dbReference>
<keyword evidence="4" id="KW-0282">Flagellum</keyword>
<dbReference type="Proteomes" id="UP001281761">
    <property type="component" value="Unassembled WGS sequence"/>
</dbReference>
<dbReference type="Pfam" id="PF00400">
    <property type="entry name" value="WD40"/>
    <property type="match status" value="1"/>
</dbReference>
<feature type="compositionally biased region" description="Polar residues" evidence="3">
    <location>
        <begin position="1506"/>
        <end position="1516"/>
    </location>
</feature>
<feature type="compositionally biased region" description="Acidic residues" evidence="3">
    <location>
        <begin position="1524"/>
        <end position="1552"/>
    </location>
</feature>
<keyword evidence="4" id="KW-0966">Cell projection</keyword>
<dbReference type="SUPFAM" id="SSF50978">
    <property type="entry name" value="WD40 repeat-like"/>
    <property type="match status" value="1"/>
</dbReference>
<keyword evidence="1" id="KW-0853">WD repeat</keyword>
<feature type="region of interest" description="Disordered" evidence="3">
    <location>
        <begin position="1181"/>
        <end position="1209"/>
    </location>
</feature>
<feature type="repeat" description="WD" evidence="1">
    <location>
        <begin position="539"/>
        <end position="580"/>
    </location>
</feature>
<feature type="compositionally biased region" description="Acidic residues" evidence="3">
    <location>
        <begin position="1582"/>
        <end position="1619"/>
    </location>
</feature>
<sequence length="1626" mass="181456">MALELINSFGATLLPSAVGIIDERHILYICGKYICLHNLSTSSDGASHDNVQQFIPGSKDGKQIKSLCISPSTSGRTKSIAFVESESSIRSLISIIPDWTNHSRRYKTPIAVDCQAIITISFSSDSKHLCALSRQTSTEYTLFIWNLDSSKLVAKQAAAIKIQNQGPLMHACFHMVDSSIVYVCGQGFFRVFKLQDQNVKSIPGAFGNKNLKNYTHMIWLSPSRMLVGCEDSNIYLIDSNELKGIAARIPDGNIPRLLAQHIKGFTAVIDGGVLYSFEHNTNSAAMAATQQMGSMLNEYQLMRTVTIDGCEILTTNLLQTNQSNMCIGTSKGQLLLADLSGGLSLLQKNKQGSSEGAVQEATTGLRSFSTITRPLYTSSCEIPSTEDTNEQPVIVIDLIPQWHRGAVIAECCSTKRPLAIVASTDKTVRAITFPLAQPERQLKLEFVSTFAGNDELTCIDLHPSGHFAIVGHQQKLALYNVVLDGLSIQQGREYSSLRGCREASFSHGGQLFVASVSQIIQVYDVWTGANRGILSGGTVAGHSSRVKQMLWSEDDTRLVSTASDGQFILWDMTSFVALKSSPLNVSFPNSPATSSSSSIFSLAMCAKKDFEGFYFACSDHRIREFDPHLQPVGITTDSEIASVTTLALTADEKFLVAGLDNGCVRVYSLPLSTTSIVSEVNVHSGAVTALISSPLTPVPGQSGLTHILSGSNDGTTFLLSFGDDSDVEAGAALSSQNEVWVEEIQVEREAYLETQNELLSLSEQIKTVDNQRVEGVESIKAESERKLKEIQNGHDMMIKSQTERQDQINTEMVQVGNQTSDEVKKIQRDYKESRTRLEQQTEKKLEQLEGTRIQVEKEKDENSRMWEEKMREQNKKHQTQLEELRRQYEKEISANEDQTYQLERQILEVIDKDDMDRLMSIDDVDVALLSLQQEMEDELQKKSMEKDESLRNKLEMDRVVAIKSQKLNDSKSKYEEKVLEFQTCVQMLDEVMGEIASLRKEIAEREDTISDKAFRIQDLKQKNQELDKFKFVLDWKIQELETKMEPKDREIKNLSEQIHDMDSELDTYATKKRSLELEISQAKLKLKGLDTELGTQRDRLATTKAYIKSVEDELHNSLAHLDDPKQLKADFVKIYTRFVIRNAPGQLSMNQPVIGAATSGFTLPPPMAKDIASRGGIGAKRAQMGGKKQGGQAQNVGSNEQREHERQRTHLERNVSKLKMNMEQSKSNHKGELARIMHENVALVKEINQLRRDIFNEEQKEKVLIEEKRQELHSQETNKKVKRSSTKSSSKKTTGEDSILLSSVQRELSEQKQELENLRNLVIEAEGLRRQEIDLMQKRMFGDTSQRDNASLRGSTNRPNTNSNRAGSANRLPPLPPSAEGTKSSIRRKPSDISVFEPIIAPMSDRQSPKPGSSRQMSPSQPLYSPSANLLGSRPGSGRSVHSQQSARSHHSIHTPHSTHSVASRTSQNGHPASERYTPHPPPGGSRPGSHAGSRHGSVGSRPRSNRSSQHSLHSTHSGHEQVFEEEEKGEDYGREDEGEYGREEEGEYLQEDGEKGELTHEEEEQDYSGEYDEGERRPSEEDVGTTDEGDEMMQEESPGDYHDEEGEAAGSTEVDESEPDLRREE</sequence>
<gene>
    <name evidence="4" type="ORF">BLNAU_3521</name>
</gene>
<dbReference type="PANTHER" id="PTHR32215">
    <property type="entry name" value="CILIA- AND FLAGELLA-ASSOCIATED PROTEIN 57"/>
    <property type="match status" value="1"/>
</dbReference>
<dbReference type="SUPFAM" id="SSF82171">
    <property type="entry name" value="DPP6 N-terminal domain-like"/>
    <property type="match status" value="1"/>
</dbReference>
<dbReference type="PROSITE" id="PS50082">
    <property type="entry name" value="WD_REPEATS_2"/>
    <property type="match status" value="1"/>
</dbReference>
<protein>
    <submittedName>
        <fullName evidence="4">Cilia- and flagella-associated protein 57</fullName>
    </submittedName>
</protein>
<feature type="region of interest" description="Disordered" evidence="3">
    <location>
        <begin position="1266"/>
        <end position="1298"/>
    </location>
</feature>
<dbReference type="SMART" id="SM00320">
    <property type="entry name" value="WD40"/>
    <property type="match status" value="7"/>
</dbReference>
<feature type="compositionally biased region" description="Polar residues" evidence="3">
    <location>
        <begin position="1410"/>
        <end position="1430"/>
    </location>
</feature>
<name>A0ABQ9YCH1_9EUKA</name>
<evidence type="ECO:0000256" key="1">
    <source>
        <dbReference type="PROSITE-ProRule" id="PRU00221"/>
    </source>
</evidence>
<proteinExistence type="predicted"/>
<dbReference type="InterPro" id="IPR036322">
    <property type="entry name" value="WD40_repeat_dom_sf"/>
</dbReference>
<feature type="compositionally biased region" description="Polar residues" evidence="3">
    <location>
        <begin position="1462"/>
        <end position="1471"/>
    </location>
</feature>
<organism evidence="4 5">
    <name type="scientific">Blattamonas nauphoetae</name>
    <dbReference type="NCBI Taxonomy" id="2049346"/>
    <lineage>
        <taxon>Eukaryota</taxon>
        <taxon>Metamonada</taxon>
        <taxon>Preaxostyla</taxon>
        <taxon>Oxymonadida</taxon>
        <taxon>Blattamonas</taxon>
    </lineage>
</organism>
<keyword evidence="2" id="KW-0175">Coiled coil</keyword>
<dbReference type="EMBL" id="JARBJD010000016">
    <property type="protein sequence ID" value="KAK2961400.1"/>
    <property type="molecule type" value="Genomic_DNA"/>
</dbReference>
<feature type="compositionally biased region" description="Basic and acidic residues" evidence="3">
    <location>
        <begin position="1266"/>
        <end position="1279"/>
    </location>
</feature>
<feature type="coiled-coil region" evidence="2">
    <location>
        <begin position="1037"/>
        <end position="1092"/>
    </location>
</feature>
<dbReference type="Gene3D" id="2.130.10.10">
    <property type="entry name" value="YVTN repeat-like/Quinoprotein amine dehydrogenase"/>
    <property type="match status" value="3"/>
</dbReference>
<feature type="compositionally biased region" description="Polar residues" evidence="3">
    <location>
        <begin position="1343"/>
        <end position="1367"/>
    </location>
</feature>
<dbReference type="InterPro" id="IPR052993">
    <property type="entry name" value="CFA-57"/>
</dbReference>
<feature type="compositionally biased region" description="Acidic residues" evidence="3">
    <location>
        <begin position="1561"/>
        <end position="1574"/>
    </location>
</feature>
<evidence type="ECO:0000256" key="3">
    <source>
        <dbReference type="SAM" id="MobiDB-lite"/>
    </source>
</evidence>
<keyword evidence="4" id="KW-0969">Cilium</keyword>
<dbReference type="PROSITE" id="PS50294">
    <property type="entry name" value="WD_REPEATS_REGION"/>
    <property type="match status" value="1"/>
</dbReference>
<feature type="region of interest" description="Disordered" evidence="3">
    <location>
        <begin position="1339"/>
        <end position="1626"/>
    </location>
</feature>
<feature type="coiled-coil region" evidence="2">
    <location>
        <begin position="1301"/>
        <end position="1331"/>
    </location>
</feature>
<dbReference type="Gene3D" id="1.10.287.1490">
    <property type="match status" value="1"/>
</dbReference>
<dbReference type="PANTHER" id="PTHR32215:SF0">
    <property type="entry name" value="CILIA- AND FLAGELLA-ASSOCIATED PROTEIN 57"/>
    <property type="match status" value="1"/>
</dbReference>
<reference evidence="4 5" key="1">
    <citation type="journal article" date="2022" name="bioRxiv">
        <title>Genomics of Preaxostyla Flagellates Illuminates Evolutionary Transitions and the Path Towards Mitochondrial Loss.</title>
        <authorList>
            <person name="Novak L.V.F."/>
            <person name="Treitli S.C."/>
            <person name="Pyrih J."/>
            <person name="Halakuc P."/>
            <person name="Pipaliya S.V."/>
            <person name="Vacek V."/>
            <person name="Brzon O."/>
            <person name="Soukal P."/>
            <person name="Eme L."/>
            <person name="Dacks J.B."/>
            <person name="Karnkowska A."/>
            <person name="Elias M."/>
            <person name="Hampl V."/>
        </authorList>
    </citation>
    <scope>NUCLEOTIDE SEQUENCE [LARGE SCALE GENOMIC DNA]</scope>
    <source>
        <strain evidence="4">NAU3</strain>
        <tissue evidence="4">Gut</tissue>
    </source>
</reference>
<feature type="compositionally biased region" description="Low complexity" evidence="3">
    <location>
        <begin position="1488"/>
        <end position="1498"/>
    </location>
</feature>
<comment type="caution">
    <text evidence="4">The sequence shown here is derived from an EMBL/GenBank/DDBJ whole genome shotgun (WGS) entry which is preliminary data.</text>
</comment>
<evidence type="ECO:0000256" key="2">
    <source>
        <dbReference type="SAM" id="Coils"/>
    </source>
</evidence>
<feature type="compositionally biased region" description="Basic and acidic residues" evidence="3">
    <location>
        <begin position="1200"/>
        <end position="1209"/>
    </location>
</feature>
<feature type="coiled-coil region" evidence="2">
    <location>
        <begin position="823"/>
        <end position="952"/>
    </location>
</feature>
<feature type="compositionally biased region" description="Low complexity" evidence="3">
    <location>
        <begin position="1181"/>
        <end position="1194"/>
    </location>
</feature>
<evidence type="ECO:0000313" key="5">
    <source>
        <dbReference type="Proteomes" id="UP001281761"/>
    </source>
</evidence>
<dbReference type="InterPro" id="IPR001680">
    <property type="entry name" value="WD40_rpt"/>
</dbReference>
<keyword evidence="5" id="KW-1185">Reference proteome</keyword>
<accession>A0ABQ9YCH1</accession>